<evidence type="ECO:0000313" key="2">
    <source>
        <dbReference type="Proteomes" id="UP000322035"/>
    </source>
</evidence>
<name>A0AAE6IY27_CAMFE</name>
<organism evidence="1 2">
    <name type="scientific">Campylobacter fetus subsp. venerealis NCTC 10354</name>
    <dbReference type="NCBI Taxonomy" id="983328"/>
    <lineage>
        <taxon>Bacteria</taxon>
        <taxon>Pseudomonadati</taxon>
        <taxon>Campylobacterota</taxon>
        <taxon>Epsilonproteobacteria</taxon>
        <taxon>Campylobacterales</taxon>
        <taxon>Campylobacteraceae</taxon>
        <taxon>Campylobacter</taxon>
        <taxon>Campylobacter fetus subsp. venerealis bv. venerealis</taxon>
    </lineage>
</organism>
<evidence type="ECO:0000313" key="1">
    <source>
        <dbReference type="EMBL" id="QEL44456.1"/>
    </source>
</evidence>
<dbReference type="Proteomes" id="UP000322035">
    <property type="component" value="Chromosome"/>
</dbReference>
<accession>A0AAE6IY27</accession>
<sequence length="54" mass="6038">MFFNACEAKDVGLGLNYAFCKDCAIKNGLEIVDIWGILNQMLSAAIETERQKLK</sequence>
<dbReference type="AlphaFoldDB" id="A0AAE6IY27"/>
<protein>
    <submittedName>
        <fullName evidence="1">Uncharacterized protein</fullName>
    </submittedName>
</protein>
<proteinExistence type="predicted"/>
<gene>
    <name evidence="1" type="ORF">CFVT_0476</name>
</gene>
<reference evidence="1 2" key="1">
    <citation type="submission" date="2019-08" db="EMBL/GenBank/DDBJ databases">
        <title>Complete genomes of the Campylobacter fetus subsp. venerealis, Campylobacter lari subsp. concheus, Campylobacter sputorum bv. sputorum and Campylobacter volucris type strains.</title>
        <authorList>
            <person name="Miller W.G."/>
            <person name="Yee E."/>
        </authorList>
    </citation>
    <scope>NUCLEOTIDE SEQUENCE [LARGE SCALE GENOMIC DNA]</scope>
    <source>
        <strain evidence="1 2">NCTC 10354</strain>
    </source>
</reference>
<dbReference type="EMBL" id="CP043435">
    <property type="protein sequence ID" value="QEL44456.1"/>
    <property type="molecule type" value="Genomic_DNA"/>
</dbReference>